<keyword evidence="2" id="KW-1185">Reference proteome</keyword>
<reference evidence="1 2" key="1">
    <citation type="submission" date="2021-12" db="EMBL/GenBank/DDBJ databases">
        <title>Discovery of the Pendulisporaceae a myxobacterial family with distinct sporulation behavior and unique specialized metabolism.</title>
        <authorList>
            <person name="Garcia R."/>
            <person name="Popoff A."/>
            <person name="Bader C.D."/>
            <person name="Loehr J."/>
            <person name="Walesch S."/>
            <person name="Walt C."/>
            <person name="Boldt J."/>
            <person name="Bunk B."/>
            <person name="Haeckl F.J.F.P.J."/>
            <person name="Gunesch A.P."/>
            <person name="Birkelbach J."/>
            <person name="Nuebel U."/>
            <person name="Pietschmann T."/>
            <person name="Bach T."/>
            <person name="Mueller R."/>
        </authorList>
    </citation>
    <scope>NUCLEOTIDE SEQUENCE [LARGE SCALE GENOMIC DNA]</scope>
    <source>
        <strain evidence="1 2">MSr12523</strain>
    </source>
</reference>
<dbReference type="SUPFAM" id="SSF55681">
    <property type="entry name" value="Class II aaRS and biotin synthetases"/>
    <property type="match status" value="1"/>
</dbReference>
<sequence length="281" mass="29941">MNTLSVSMFDEDLLVLGAFQRRTDANLRCVRRTSGGAAVEVGAGTLHVLLTLAHPAALVPCDALRLVNRYVRPLLAALTTLGKKANYFGRDWISMAKRPVAHVGFAHEASTGRAAFEAFVAVSTPFATGARASRSSFQDKAPATLEEVHARPIELVALARAIERAYAEAYGDALAILPRTAPRWEPAPLDPPWTAIAEEAIGEIGAGPDAQGTFRIGGDFLASRDAVENLERALAEQCATRPITMDVVQQCVESAFMVPDVALVGVRSPTTLAEVIAAALR</sequence>
<name>A0ABZ2KB01_9BACT</name>
<dbReference type="Gene3D" id="3.30.930.10">
    <property type="entry name" value="Bira Bifunctional Protein, Domain 2"/>
    <property type="match status" value="1"/>
</dbReference>
<evidence type="ECO:0000313" key="1">
    <source>
        <dbReference type="EMBL" id="WXA95254.1"/>
    </source>
</evidence>
<dbReference type="RefSeq" id="WP_394845863.1">
    <property type="nucleotide sequence ID" value="NZ_CP089982.1"/>
</dbReference>
<dbReference type="InterPro" id="IPR045864">
    <property type="entry name" value="aa-tRNA-synth_II/BPL/LPL"/>
</dbReference>
<dbReference type="Proteomes" id="UP001379533">
    <property type="component" value="Chromosome"/>
</dbReference>
<gene>
    <name evidence="1" type="ORF">LZC95_00170</name>
</gene>
<dbReference type="EMBL" id="CP089982">
    <property type="protein sequence ID" value="WXA95254.1"/>
    <property type="molecule type" value="Genomic_DNA"/>
</dbReference>
<evidence type="ECO:0000313" key="2">
    <source>
        <dbReference type="Proteomes" id="UP001379533"/>
    </source>
</evidence>
<protein>
    <submittedName>
        <fullName evidence="1">Uncharacterized protein</fullName>
    </submittedName>
</protein>
<organism evidence="1 2">
    <name type="scientific">Pendulispora brunnea</name>
    <dbReference type="NCBI Taxonomy" id="2905690"/>
    <lineage>
        <taxon>Bacteria</taxon>
        <taxon>Pseudomonadati</taxon>
        <taxon>Myxococcota</taxon>
        <taxon>Myxococcia</taxon>
        <taxon>Myxococcales</taxon>
        <taxon>Sorangiineae</taxon>
        <taxon>Pendulisporaceae</taxon>
        <taxon>Pendulispora</taxon>
    </lineage>
</organism>
<accession>A0ABZ2KB01</accession>
<proteinExistence type="predicted"/>